<keyword evidence="2" id="KW-1185">Reference proteome</keyword>
<proteinExistence type="predicted"/>
<evidence type="ECO:0000313" key="2">
    <source>
        <dbReference type="Proteomes" id="UP000623681"/>
    </source>
</evidence>
<protein>
    <submittedName>
        <fullName evidence="1">Spore coat protein</fullName>
    </submittedName>
</protein>
<reference evidence="1" key="1">
    <citation type="submission" date="2021-01" db="EMBL/GenBank/DDBJ databases">
        <title>Genome public.</title>
        <authorList>
            <person name="Liu C."/>
            <person name="Sun Q."/>
        </authorList>
    </citation>
    <scope>NUCLEOTIDE SEQUENCE</scope>
    <source>
        <strain evidence="1">YIM B02565</strain>
    </source>
</reference>
<organism evidence="1 2">
    <name type="scientific">Clostridium paridis</name>
    <dbReference type="NCBI Taxonomy" id="2803863"/>
    <lineage>
        <taxon>Bacteria</taxon>
        <taxon>Bacillati</taxon>
        <taxon>Bacillota</taxon>
        <taxon>Clostridia</taxon>
        <taxon>Eubacteriales</taxon>
        <taxon>Clostridiaceae</taxon>
        <taxon>Clostridium</taxon>
    </lineage>
</organism>
<dbReference type="Proteomes" id="UP000623681">
    <property type="component" value="Unassembled WGS sequence"/>
</dbReference>
<gene>
    <name evidence="1" type="ORF">JK634_17895</name>
</gene>
<name>A0A937K6D1_9CLOT</name>
<evidence type="ECO:0000313" key="1">
    <source>
        <dbReference type="EMBL" id="MBL4933658.1"/>
    </source>
</evidence>
<keyword evidence="1" id="KW-0946">Virion</keyword>
<sequence length="73" mass="8211">MEDKYITPNEAIQIHELLTLKNLSLTKCVTMSPLVSDDELKRILKDDVATGKQHIKELSNLMEKSTIAQSQGL</sequence>
<keyword evidence="1" id="KW-0167">Capsid protein</keyword>
<dbReference type="EMBL" id="JAESWA010000027">
    <property type="protein sequence ID" value="MBL4933658.1"/>
    <property type="molecule type" value="Genomic_DNA"/>
</dbReference>
<dbReference type="AlphaFoldDB" id="A0A937K6D1"/>
<dbReference type="Gene3D" id="1.20.1260.10">
    <property type="match status" value="1"/>
</dbReference>
<dbReference type="RefSeq" id="WP_202769099.1">
    <property type="nucleotide sequence ID" value="NZ_JAESWA010000027.1"/>
</dbReference>
<dbReference type="InterPro" id="IPR012347">
    <property type="entry name" value="Ferritin-like"/>
</dbReference>
<accession>A0A937K6D1</accession>
<comment type="caution">
    <text evidence="1">The sequence shown here is derived from an EMBL/GenBank/DDBJ whole genome shotgun (WGS) entry which is preliminary data.</text>
</comment>